<proteinExistence type="inferred from homology"/>
<dbReference type="GO" id="GO:0007165">
    <property type="term" value="P:signal transduction"/>
    <property type="evidence" value="ECO:0007669"/>
    <property type="project" value="TreeGrafter"/>
</dbReference>
<evidence type="ECO:0000256" key="2">
    <source>
        <dbReference type="ARBA" id="ARBA00022729"/>
    </source>
</evidence>
<organism evidence="3 4">
    <name type="scientific">Ditylenchus destructor</name>
    <dbReference type="NCBI Taxonomy" id="166010"/>
    <lineage>
        <taxon>Eukaryota</taxon>
        <taxon>Metazoa</taxon>
        <taxon>Ecdysozoa</taxon>
        <taxon>Nematoda</taxon>
        <taxon>Chromadorea</taxon>
        <taxon>Rhabditida</taxon>
        <taxon>Tylenchina</taxon>
        <taxon>Tylenchomorpha</taxon>
        <taxon>Sphaerularioidea</taxon>
        <taxon>Anguinidae</taxon>
        <taxon>Anguininae</taxon>
        <taxon>Ditylenchus</taxon>
    </lineage>
</organism>
<dbReference type="Gene3D" id="3.20.20.80">
    <property type="entry name" value="Glycosidases"/>
    <property type="match status" value="1"/>
</dbReference>
<comment type="caution">
    <text evidence="3">The sequence shown here is derived from an EMBL/GenBank/DDBJ whole genome shotgun (WGS) entry which is preliminary data.</text>
</comment>
<dbReference type="AlphaFoldDB" id="A0AAD4N079"/>
<evidence type="ECO:0000313" key="4">
    <source>
        <dbReference type="Proteomes" id="UP001201812"/>
    </source>
</evidence>
<dbReference type="Proteomes" id="UP001201812">
    <property type="component" value="Unassembled WGS sequence"/>
</dbReference>
<dbReference type="InterPro" id="IPR051595">
    <property type="entry name" value="GH25_Enzymes"/>
</dbReference>
<dbReference type="PROSITE" id="PS51904">
    <property type="entry name" value="GLYCOSYL_HYDROL_F25_2"/>
    <property type="match status" value="1"/>
</dbReference>
<evidence type="ECO:0000313" key="3">
    <source>
        <dbReference type="EMBL" id="KAI1706965.1"/>
    </source>
</evidence>
<dbReference type="GO" id="GO:0016998">
    <property type="term" value="P:cell wall macromolecule catabolic process"/>
    <property type="evidence" value="ECO:0007669"/>
    <property type="project" value="InterPro"/>
</dbReference>
<keyword evidence="3" id="KW-0378">Hydrolase</keyword>
<dbReference type="PANTHER" id="PTHR23208">
    <property type="entry name" value="LYSOZYME PROTEIN"/>
    <property type="match status" value="1"/>
</dbReference>
<comment type="similarity">
    <text evidence="1">Belongs to the glycosyl hydrolase 25 family.</text>
</comment>
<dbReference type="EMBL" id="JAKKPZ010000044">
    <property type="protein sequence ID" value="KAI1706965.1"/>
    <property type="molecule type" value="Genomic_DNA"/>
</dbReference>
<dbReference type="GO" id="GO:0006950">
    <property type="term" value="P:response to stress"/>
    <property type="evidence" value="ECO:0007669"/>
    <property type="project" value="UniProtKB-ARBA"/>
</dbReference>
<dbReference type="GO" id="GO:0009253">
    <property type="term" value="P:peptidoglycan catabolic process"/>
    <property type="evidence" value="ECO:0007669"/>
    <property type="project" value="InterPro"/>
</dbReference>
<dbReference type="GO" id="GO:0003796">
    <property type="term" value="F:lysozyme activity"/>
    <property type="evidence" value="ECO:0007669"/>
    <property type="project" value="InterPro"/>
</dbReference>
<protein>
    <submittedName>
        <fullName evidence="3">Glycosyl hydrolases family 25 domain-containing protein</fullName>
    </submittedName>
</protein>
<dbReference type="InterPro" id="IPR002053">
    <property type="entry name" value="Glyco_hydro_25"/>
</dbReference>
<keyword evidence="4" id="KW-1185">Reference proteome</keyword>
<sequence>MASQSSGEKGVDVSQSVNSTAFRCLKKQDYTFVIVRVWRSNGKFDQGAVQTLKNAKEAGLQTDGYIFPDNDYPLPDPKYARLQMTTLLNELGKNNVSYGRLWIDLEDAGTIPWGLDPDENVKYIQAMVDVLEAHSKKIGIYTSQRNWKDITNDTTTFSSYPLWYPHYDNDASFRDFKPFGAWLRPTMKQYRDNTQLCGVYVDKNWRP</sequence>
<dbReference type="SUPFAM" id="SSF51445">
    <property type="entry name" value="(Trans)glycosidases"/>
    <property type="match status" value="1"/>
</dbReference>
<dbReference type="PANTHER" id="PTHR23208:SF36">
    <property type="entry name" value="LYSOZYME-RELATED"/>
    <property type="match status" value="1"/>
</dbReference>
<dbReference type="Pfam" id="PF01183">
    <property type="entry name" value="Glyco_hydro_25"/>
    <property type="match status" value="1"/>
</dbReference>
<gene>
    <name evidence="3" type="ORF">DdX_12750</name>
</gene>
<dbReference type="InterPro" id="IPR017853">
    <property type="entry name" value="GH"/>
</dbReference>
<evidence type="ECO:0000256" key="1">
    <source>
        <dbReference type="ARBA" id="ARBA00010646"/>
    </source>
</evidence>
<dbReference type="CDD" id="cd06416">
    <property type="entry name" value="GH25_Lys1-like"/>
    <property type="match status" value="1"/>
</dbReference>
<keyword evidence="2" id="KW-0732">Signal</keyword>
<reference evidence="3" key="1">
    <citation type="submission" date="2022-01" db="EMBL/GenBank/DDBJ databases">
        <title>Genome Sequence Resource for Two Populations of Ditylenchus destructor, the Migratory Endoparasitic Phytonematode.</title>
        <authorList>
            <person name="Zhang H."/>
            <person name="Lin R."/>
            <person name="Xie B."/>
        </authorList>
    </citation>
    <scope>NUCLEOTIDE SEQUENCE</scope>
    <source>
        <strain evidence="3">BazhouSP</strain>
    </source>
</reference>
<name>A0AAD4N079_9BILA</name>
<accession>A0AAD4N079</accession>